<accession>A0A4Q7JAQ4</accession>
<organism evidence="2 3">
    <name type="scientific">Amycolatopsis suaedae</name>
    <dbReference type="NCBI Taxonomy" id="2510978"/>
    <lineage>
        <taxon>Bacteria</taxon>
        <taxon>Bacillati</taxon>
        <taxon>Actinomycetota</taxon>
        <taxon>Actinomycetes</taxon>
        <taxon>Pseudonocardiales</taxon>
        <taxon>Pseudonocardiaceae</taxon>
        <taxon>Amycolatopsis</taxon>
    </lineage>
</organism>
<dbReference type="PANTHER" id="PTHR12110:SF41">
    <property type="entry name" value="INOSOSE DEHYDRATASE"/>
    <property type="match status" value="1"/>
</dbReference>
<dbReference type="AlphaFoldDB" id="A0A4Q7JAQ4"/>
<sequence length="280" mass="31316">MGEQRFISRRSMLRGAGAAAVAVGAAVAVPGVAGATFGRRIPVQKISVQLYTLRSLLEKDAPGTLEALADIGYRSVEMAGTYGYSAAEFRKLLDRNHLRATSTHVGIDGDVDKLIADAKTLGHTYAAVPYAKYPTVAEWKALAARLDKAARAFHRAGIKLGYHNHDHEFVPVEGVRPYDILTRETDRRFVHLELDLFWAVHAGVDPVRLYWENFPRVLQYHVKDRTPDGQMTNPGTGAIDFRKIFRATPTIREYIVEHDNPTDPLETARVGFTYLRNLRF</sequence>
<dbReference type="OrthoDB" id="9798407at2"/>
<dbReference type="RefSeq" id="WP_130474850.1">
    <property type="nucleotide sequence ID" value="NZ_SFCC01000004.1"/>
</dbReference>
<feature type="domain" description="Xylose isomerase-like TIM barrel" evidence="1">
    <location>
        <begin position="65"/>
        <end position="247"/>
    </location>
</feature>
<dbReference type="Proteomes" id="UP000292003">
    <property type="component" value="Unassembled WGS sequence"/>
</dbReference>
<dbReference type="Gene3D" id="3.20.20.150">
    <property type="entry name" value="Divalent-metal-dependent TIM barrel enzymes"/>
    <property type="match status" value="1"/>
</dbReference>
<dbReference type="InterPro" id="IPR013022">
    <property type="entry name" value="Xyl_isomerase-like_TIM-brl"/>
</dbReference>
<dbReference type="EMBL" id="SFCC01000004">
    <property type="protein sequence ID" value="RZQ64138.1"/>
    <property type="molecule type" value="Genomic_DNA"/>
</dbReference>
<protein>
    <submittedName>
        <fullName evidence="2">Sugar phosphate isomerase/epimerase</fullName>
    </submittedName>
</protein>
<name>A0A4Q7JAQ4_9PSEU</name>
<keyword evidence="2" id="KW-0413">Isomerase</keyword>
<dbReference type="InterPro" id="IPR006311">
    <property type="entry name" value="TAT_signal"/>
</dbReference>
<reference evidence="2 3" key="1">
    <citation type="submission" date="2019-02" db="EMBL/GenBank/DDBJ databases">
        <title>Draft genome sequence of Amycolatopsis sp. 8-3EHSu isolated from roots of Suaeda maritima.</title>
        <authorList>
            <person name="Duangmal K."/>
            <person name="Chantavorakit T."/>
        </authorList>
    </citation>
    <scope>NUCLEOTIDE SEQUENCE [LARGE SCALE GENOMIC DNA]</scope>
    <source>
        <strain evidence="2 3">8-3EHSu</strain>
    </source>
</reference>
<proteinExistence type="predicted"/>
<evidence type="ECO:0000313" key="2">
    <source>
        <dbReference type="EMBL" id="RZQ64138.1"/>
    </source>
</evidence>
<dbReference type="InterPro" id="IPR036237">
    <property type="entry name" value="Xyl_isomerase-like_sf"/>
</dbReference>
<comment type="caution">
    <text evidence="2">The sequence shown here is derived from an EMBL/GenBank/DDBJ whole genome shotgun (WGS) entry which is preliminary data.</text>
</comment>
<dbReference type="Pfam" id="PF01261">
    <property type="entry name" value="AP_endonuc_2"/>
    <property type="match status" value="1"/>
</dbReference>
<dbReference type="PROSITE" id="PS51318">
    <property type="entry name" value="TAT"/>
    <property type="match status" value="1"/>
</dbReference>
<keyword evidence="3" id="KW-1185">Reference proteome</keyword>
<gene>
    <name evidence="2" type="ORF">EWH70_09070</name>
</gene>
<dbReference type="PANTHER" id="PTHR12110">
    <property type="entry name" value="HYDROXYPYRUVATE ISOMERASE"/>
    <property type="match status" value="1"/>
</dbReference>
<dbReference type="InterPro" id="IPR050312">
    <property type="entry name" value="IolE/XylAMocC-like"/>
</dbReference>
<dbReference type="SUPFAM" id="SSF51658">
    <property type="entry name" value="Xylose isomerase-like"/>
    <property type="match status" value="1"/>
</dbReference>
<dbReference type="GO" id="GO:0016853">
    <property type="term" value="F:isomerase activity"/>
    <property type="evidence" value="ECO:0007669"/>
    <property type="project" value="UniProtKB-KW"/>
</dbReference>
<evidence type="ECO:0000313" key="3">
    <source>
        <dbReference type="Proteomes" id="UP000292003"/>
    </source>
</evidence>
<evidence type="ECO:0000259" key="1">
    <source>
        <dbReference type="Pfam" id="PF01261"/>
    </source>
</evidence>